<dbReference type="Proteomes" id="UP000726105">
    <property type="component" value="Unassembled WGS sequence"/>
</dbReference>
<proteinExistence type="predicted"/>
<protein>
    <submittedName>
        <fullName evidence="1">Helix-turn-helix domain-containing protein</fullName>
    </submittedName>
</protein>
<organism evidence="1 2">
    <name type="scientific">Candidatus Phosphoribacter hodrii</name>
    <dbReference type="NCBI Taxonomy" id="2953743"/>
    <lineage>
        <taxon>Bacteria</taxon>
        <taxon>Bacillati</taxon>
        <taxon>Actinomycetota</taxon>
        <taxon>Actinomycetes</taxon>
        <taxon>Micrococcales</taxon>
        <taxon>Dermatophilaceae</taxon>
        <taxon>Candidatus Phosphoribacter</taxon>
    </lineage>
</organism>
<dbReference type="EMBL" id="JADJIB010000003">
    <property type="protein sequence ID" value="MBK7273267.1"/>
    <property type="molecule type" value="Genomic_DNA"/>
</dbReference>
<gene>
    <name evidence="1" type="ORF">IPI13_08885</name>
</gene>
<comment type="caution">
    <text evidence="1">The sequence shown here is derived from an EMBL/GenBank/DDBJ whole genome shotgun (WGS) entry which is preliminary data.</text>
</comment>
<reference evidence="1 2" key="1">
    <citation type="submission" date="2020-10" db="EMBL/GenBank/DDBJ databases">
        <title>Connecting structure to function with the recovery of over 1000 high-quality activated sludge metagenome-assembled genomes encoding full-length rRNA genes using long-read sequencing.</title>
        <authorList>
            <person name="Singleton C.M."/>
            <person name="Petriglieri F."/>
            <person name="Kristensen J.M."/>
            <person name="Kirkegaard R.H."/>
            <person name="Michaelsen T.Y."/>
            <person name="Andersen M.H."/>
            <person name="Karst S.M."/>
            <person name="Dueholm M.S."/>
            <person name="Nielsen P.H."/>
            <person name="Albertsen M."/>
        </authorList>
    </citation>
    <scope>NUCLEOTIDE SEQUENCE [LARGE SCALE GENOMIC DNA]</scope>
    <source>
        <strain evidence="1">Ega_18-Q3-R5-49_MAXAC.001</strain>
    </source>
</reference>
<sequence length="203" mass="21871">MADVKKGPSPVVSTASFEAELNALLLRAGHTVPGAVVAAALKAVERRRSLARIGPEATTSSRTEQDEFLKASASVDVAPDQGAAMLRLDLSRREEVMLTTAQVAKDLGKAKSTITRQVNRGDLYAIKGDGQLRLPAWQFVSGAAVPGLAQALAYVPETWGPRRLRLFMTTPEEALGDRSPVQWLLDNEPPQVVAQLMADESRE</sequence>
<evidence type="ECO:0000313" key="2">
    <source>
        <dbReference type="Proteomes" id="UP000726105"/>
    </source>
</evidence>
<accession>A0A935MHI6</accession>
<dbReference type="AlphaFoldDB" id="A0A935MHI6"/>
<name>A0A935MHI6_9MICO</name>
<evidence type="ECO:0000313" key="1">
    <source>
        <dbReference type="EMBL" id="MBK7273267.1"/>
    </source>
</evidence>